<name>A0A194AJR8_9BACT</name>
<keyword evidence="3" id="KW-1185">Reference proteome</keyword>
<proteinExistence type="predicted"/>
<dbReference type="AlphaFoldDB" id="A0A194AJR8"/>
<accession>A0A194AJR8</accession>
<sequence>MHTHHQQSTDMPRFSCEPNPNKHAKDFRETAVAFKTTLQAAFRLIKDLVVLTWAFIKLAALRFWEIKGRCWWSVARDFSKQGLSAVKKDAFNG</sequence>
<evidence type="ECO:0000313" key="2">
    <source>
        <dbReference type="EMBL" id="GAU08974.1"/>
    </source>
</evidence>
<evidence type="ECO:0000313" key="3">
    <source>
        <dbReference type="Proteomes" id="UP000095200"/>
    </source>
</evidence>
<dbReference type="RefSeq" id="WP_069859048.1">
    <property type="nucleotide sequence ID" value="NZ_BDFE01000016.1"/>
</dbReference>
<dbReference type="EMBL" id="BDFE01000016">
    <property type="protein sequence ID" value="GAU08974.1"/>
    <property type="molecule type" value="Genomic_DNA"/>
</dbReference>
<evidence type="ECO:0000256" key="1">
    <source>
        <dbReference type="SAM" id="MobiDB-lite"/>
    </source>
</evidence>
<dbReference type="Proteomes" id="UP000095200">
    <property type="component" value="Unassembled WGS sequence"/>
</dbReference>
<comment type="caution">
    <text evidence="2">The sequence shown here is derived from an EMBL/GenBank/DDBJ whole genome shotgun (WGS) entry which is preliminary data.</text>
</comment>
<gene>
    <name evidence="2" type="ORF">DPF_1693</name>
</gene>
<feature type="compositionally biased region" description="Polar residues" evidence="1">
    <location>
        <begin position="1"/>
        <end position="10"/>
    </location>
</feature>
<organism evidence="2 3">
    <name type="scientific">Desulfoplanes formicivorans</name>
    <dbReference type="NCBI Taxonomy" id="1592317"/>
    <lineage>
        <taxon>Bacteria</taxon>
        <taxon>Pseudomonadati</taxon>
        <taxon>Thermodesulfobacteriota</taxon>
        <taxon>Desulfovibrionia</taxon>
        <taxon>Desulfovibrionales</taxon>
        <taxon>Desulfoplanaceae</taxon>
        <taxon>Desulfoplanes</taxon>
    </lineage>
</organism>
<feature type="region of interest" description="Disordered" evidence="1">
    <location>
        <begin position="1"/>
        <end position="22"/>
    </location>
</feature>
<reference evidence="3" key="1">
    <citation type="submission" date="2016-06" db="EMBL/GenBank/DDBJ databases">
        <title>Draft genome sequence of Desulfoplanes formicivorans strain Pf12B.</title>
        <authorList>
            <person name="Watanabe M."/>
            <person name="Kojima H."/>
            <person name="Fukui M."/>
        </authorList>
    </citation>
    <scope>NUCLEOTIDE SEQUENCE [LARGE SCALE GENOMIC DNA]</scope>
    <source>
        <strain evidence="3">Pf12B</strain>
    </source>
</reference>
<protein>
    <submittedName>
        <fullName evidence="2">Uncharacterized protein</fullName>
    </submittedName>
</protein>